<evidence type="ECO:0000256" key="3">
    <source>
        <dbReference type="ARBA" id="ARBA00022898"/>
    </source>
</evidence>
<dbReference type="Proteomes" id="UP000019464">
    <property type="component" value="Unassembled WGS sequence"/>
</dbReference>
<comment type="similarity">
    <text evidence="2 4">Belongs to the class-III pyridoxal-phosphate-dependent aminotransferase family.</text>
</comment>
<dbReference type="STRING" id="1229521.D791_00820"/>
<dbReference type="EMBL" id="AONB01000002">
    <property type="protein sequence ID" value="EXJ12575.1"/>
    <property type="molecule type" value="Genomic_DNA"/>
</dbReference>
<keyword evidence="5" id="KW-0456">Lyase</keyword>
<dbReference type="InterPro" id="IPR015424">
    <property type="entry name" value="PyrdxlP-dep_Trfase"/>
</dbReference>
<dbReference type="PROSITE" id="PS00600">
    <property type="entry name" value="AA_TRANSFER_CLASS_3"/>
    <property type="match status" value="1"/>
</dbReference>
<dbReference type="OrthoDB" id="9801052at2"/>
<dbReference type="GO" id="GO:0047432">
    <property type="term" value="F:2,2-dialkylglycine decarboxylase (pyruvate) activity"/>
    <property type="evidence" value="ECO:0007669"/>
    <property type="project" value="UniProtKB-EC"/>
</dbReference>
<dbReference type="InterPro" id="IPR049704">
    <property type="entry name" value="Aminotrans_3_PPA_site"/>
</dbReference>
<dbReference type="PANTHER" id="PTHR45688">
    <property type="match status" value="1"/>
</dbReference>
<dbReference type="InterPro" id="IPR015422">
    <property type="entry name" value="PyrdxlP-dep_Trfase_small"/>
</dbReference>
<gene>
    <name evidence="5" type="primary">dgdA</name>
    <name evidence="5" type="ORF">D791_00820</name>
</gene>
<proteinExistence type="inferred from homology"/>
<dbReference type="Gene3D" id="3.40.640.10">
    <property type="entry name" value="Type I PLP-dependent aspartate aminotransferase-like (Major domain)"/>
    <property type="match status" value="1"/>
</dbReference>
<protein>
    <submittedName>
        <fullName evidence="5">2,2-dialkylglycine decarboxylase</fullName>
        <ecNumber evidence="5">4.1.1.64</ecNumber>
    </submittedName>
</protein>
<dbReference type="PIRSF" id="PIRSF000521">
    <property type="entry name" value="Transaminase_4ab_Lys_Orn"/>
    <property type="match status" value="1"/>
</dbReference>
<dbReference type="AlphaFoldDB" id="W9VQ53"/>
<evidence type="ECO:0000313" key="6">
    <source>
        <dbReference type="Proteomes" id="UP000019464"/>
    </source>
</evidence>
<dbReference type="PATRIC" id="fig|1229521.3.peg.831"/>
<dbReference type="PANTHER" id="PTHR45688:SF13">
    <property type="entry name" value="ALANINE--GLYOXYLATE AMINOTRANSFERASE 2-LIKE"/>
    <property type="match status" value="1"/>
</dbReference>
<evidence type="ECO:0000313" key="5">
    <source>
        <dbReference type="EMBL" id="EXJ12575.1"/>
    </source>
</evidence>
<dbReference type="Gene3D" id="3.90.1150.10">
    <property type="entry name" value="Aspartate Aminotransferase, domain 1"/>
    <property type="match status" value="1"/>
</dbReference>
<keyword evidence="3 4" id="KW-0663">Pyridoxal phosphate</keyword>
<dbReference type="InterPro" id="IPR015421">
    <property type="entry name" value="PyrdxlP-dep_Trfase_major"/>
</dbReference>
<reference evidence="5 6" key="2">
    <citation type="journal article" date="2015" name="Syst. Appl. Microbiol.">
        <title>Nitrincola nitratireducens sp. nov. isolated from a haloalkaline crater lake.</title>
        <authorList>
            <person name="Singh A."/>
            <person name="Vaidya B."/>
            <person name="Tanuku N.R."/>
            <person name="Pinnaka A.K."/>
        </authorList>
    </citation>
    <scope>NUCLEOTIDE SEQUENCE [LARGE SCALE GENOMIC DNA]</scope>
    <source>
        <strain evidence="5 6">AK23</strain>
    </source>
</reference>
<name>W9VQ53_9GAMM</name>
<dbReference type="GO" id="GO:0008483">
    <property type="term" value="F:transaminase activity"/>
    <property type="evidence" value="ECO:0007669"/>
    <property type="project" value="InterPro"/>
</dbReference>
<dbReference type="Pfam" id="PF00202">
    <property type="entry name" value="Aminotran_3"/>
    <property type="match status" value="1"/>
</dbReference>
<keyword evidence="6" id="KW-1185">Reference proteome</keyword>
<evidence type="ECO:0000256" key="2">
    <source>
        <dbReference type="ARBA" id="ARBA00008954"/>
    </source>
</evidence>
<evidence type="ECO:0000256" key="1">
    <source>
        <dbReference type="ARBA" id="ARBA00001933"/>
    </source>
</evidence>
<evidence type="ECO:0000256" key="4">
    <source>
        <dbReference type="RuleBase" id="RU003560"/>
    </source>
</evidence>
<dbReference type="GO" id="GO:0030170">
    <property type="term" value="F:pyridoxal phosphate binding"/>
    <property type="evidence" value="ECO:0007669"/>
    <property type="project" value="InterPro"/>
</dbReference>
<organism evidence="5 6">
    <name type="scientific">Nitrincola nitratireducens</name>
    <dbReference type="NCBI Taxonomy" id="1229521"/>
    <lineage>
        <taxon>Bacteria</taxon>
        <taxon>Pseudomonadati</taxon>
        <taxon>Pseudomonadota</taxon>
        <taxon>Gammaproteobacteria</taxon>
        <taxon>Oceanospirillales</taxon>
        <taxon>Oceanospirillaceae</taxon>
        <taxon>Nitrincola</taxon>
    </lineage>
</organism>
<sequence length="435" mass="48090">MASNQVQDLLSRRYRVMGQHSPLFYERPLQLVRGEGVWLWDQEGKRYLDVYNNVPHVGHCNPRVVEAMSRQASTLNVHTRYLHNNIVDYLERLTGTFNEGLEMAMLTCTGSEANELALRMARFCTGAQGIIVTNFAYHGNTEAVAEIGTGFMPESRTTKRVKSFPIPDSYRPLNGLEGDDLAQAYADQVQQAIDEFHSEGVQVAGILVCPDFANEGLLNVPKGFLEKAVAKVRQAGGVFIADEVQAGFGRSGKHFWAHQWYDVTPDIVTMGKPMGNGHPLAGVVARPDMIEAFSKEAMYFNTFGGSPVSCAVGMAVLDALENDNLMQNAVTTGAYVTEGLRKLQQRHELIGEVRELGMFFGVELVQDRVLKTPAKAKARSVINLMRDKGVLISTTGVHGAILKLRPPMPFQIEHADMLLHTLDEVLTQVACQEVV</sequence>
<comment type="caution">
    <text evidence="5">The sequence shown here is derived from an EMBL/GenBank/DDBJ whole genome shotgun (WGS) entry which is preliminary data.</text>
</comment>
<dbReference type="SUPFAM" id="SSF53383">
    <property type="entry name" value="PLP-dependent transferases"/>
    <property type="match status" value="1"/>
</dbReference>
<dbReference type="CDD" id="cd00610">
    <property type="entry name" value="OAT_like"/>
    <property type="match status" value="1"/>
</dbReference>
<dbReference type="InterPro" id="IPR005814">
    <property type="entry name" value="Aminotrans_3"/>
</dbReference>
<reference evidence="6" key="1">
    <citation type="submission" date="2012-11" db="EMBL/GenBank/DDBJ databases">
        <authorList>
            <person name="Singh A."/>
            <person name="Pinnaka A.K."/>
            <person name="Vaidya B."/>
        </authorList>
    </citation>
    <scope>NUCLEOTIDE SEQUENCE [LARGE SCALE GENOMIC DNA]</scope>
    <source>
        <strain evidence="6">AK23</strain>
    </source>
</reference>
<accession>W9VQ53</accession>
<comment type="cofactor">
    <cofactor evidence="1">
        <name>pyridoxal 5'-phosphate</name>
        <dbReference type="ChEBI" id="CHEBI:597326"/>
    </cofactor>
</comment>
<dbReference type="EC" id="4.1.1.64" evidence="5"/>